<evidence type="ECO:0000313" key="1">
    <source>
        <dbReference type="EMBL" id="ERN41482.1"/>
    </source>
</evidence>
<reference evidence="1 2" key="1">
    <citation type="submission" date="2013-05" db="EMBL/GenBank/DDBJ databases">
        <title>Draft genome sequence of Rubidibacter lacunae KORDI 51-2.</title>
        <authorList>
            <person name="Choi D.H."/>
            <person name="Noh J.H."/>
            <person name="Kwon K.-K."/>
            <person name="Lee J.-H."/>
            <person name="Ryu J.-Y."/>
        </authorList>
    </citation>
    <scope>NUCLEOTIDE SEQUENCE [LARGE SCALE GENOMIC DNA]</scope>
    <source>
        <strain evidence="1 2">KORDI 51-2</strain>
    </source>
</reference>
<comment type="caution">
    <text evidence="1">The sequence shown here is derived from an EMBL/GenBank/DDBJ whole genome shotgun (WGS) entry which is preliminary data.</text>
</comment>
<evidence type="ECO:0000313" key="2">
    <source>
        <dbReference type="Proteomes" id="UP000016960"/>
    </source>
</evidence>
<sequence>MCLHGCDRVWRFGLPTAIAQQPSAMRSRRLQGLPIRHDVFRAPAGLLGIELLNWIVNGYKFRSVGKCRLDLHVLDHLGNAIHDVCSR</sequence>
<dbReference type="AlphaFoldDB" id="U5DKP0"/>
<name>U5DKP0_9CHRO</name>
<organism evidence="1 2">
    <name type="scientific">Rubidibacter lacunae KORDI 51-2</name>
    <dbReference type="NCBI Taxonomy" id="582515"/>
    <lineage>
        <taxon>Bacteria</taxon>
        <taxon>Bacillati</taxon>
        <taxon>Cyanobacteriota</taxon>
        <taxon>Cyanophyceae</taxon>
        <taxon>Oscillatoriophycideae</taxon>
        <taxon>Chroococcales</taxon>
        <taxon>Aphanothecaceae</taxon>
        <taxon>Rubidibacter</taxon>
    </lineage>
</organism>
<accession>U5DKP0</accession>
<dbReference type="InParanoid" id="U5DKP0"/>
<protein>
    <submittedName>
        <fullName evidence="1">Uncharacterized protein</fullName>
    </submittedName>
</protein>
<dbReference type="Proteomes" id="UP000016960">
    <property type="component" value="Unassembled WGS sequence"/>
</dbReference>
<keyword evidence="2" id="KW-1185">Reference proteome</keyword>
<dbReference type="EMBL" id="ASSJ01000049">
    <property type="protein sequence ID" value="ERN41482.1"/>
    <property type="molecule type" value="Genomic_DNA"/>
</dbReference>
<proteinExistence type="predicted"/>
<gene>
    <name evidence="1" type="ORF">KR51_00020590</name>
</gene>